<evidence type="ECO:0000256" key="5">
    <source>
        <dbReference type="ARBA" id="ARBA00022898"/>
    </source>
</evidence>
<dbReference type="Gene3D" id="3.90.1150.10">
    <property type="entry name" value="Aspartate Aminotransferase, domain 1"/>
    <property type="match status" value="2"/>
</dbReference>
<dbReference type="InterPro" id="IPR049316">
    <property type="entry name" value="GDC-P_C"/>
</dbReference>
<dbReference type="NCBIfam" id="NF003346">
    <property type="entry name" value="PRK04366.1"/>
    <property type="match status" value="1"/>
</dbReference>
<dbReference type="RefSeq" id="WP_135311706.1">
    <property type="nucleotide sequence ID" value="NZ_CP038439.1"/>
</dbReference>
<dbReference type="InterPro" id="IPR003437">
    <property type="entry name" value="GcvP"/>
</dbReference>
<feature type="domain" description="Glycine dehydrogenase C-terminal" evidence="11">
    <location>
        <begin position="765"/>
        <end position="885"/>
    </location>
</feature>
<comment type="catalytic activity">
    <reaction evidence="7 8">
        <text>N(6)-[(R)-lipoyl]-L-lysyl-[glycine-cleavage complex H protein] + glycine + H(+) = N(6)-[(R)-S(8)-aminomethyldihydrolipoyl]-L-lysyl-[glycine-cleavage complex H protein] + CO2</text>
        <dbReference type="Rhea" id="RHEA:24304"/>
        <dbReference type="Rhea" id="RHEA-COMP:10494"/>
        <dbReference type="Rhea" id="RHEA-COMP:10495"/>
        <dbReference type="ChEBI" id="CHEBI:15378"/>
        <dbReference type="ChEBI" id="CHEBI:16526"/>
        <dbReference type="ChEBI" id="CHEBI:57305"/>
        <dbReference type="ChEBI" id="CHEBI:83099"/>
        <dbReference type="ChEBI" id="CHEBI:83143"/>
        <dbReference type="EC" id="1.4.4.2"/>
    </reaction>
</comment>
<comment type="subunit">
    <text evidence="4 8">The glycine cleavage system is composed of four proteins: P, T, L and H.</text>
</comment>
<evidence type="ECO:0000256" key="4">
    <source>
        <dbReference type="ARBA" id="ARBA00011690"/>
    </source>
</evidence>
<dbReference type="GO" id="GO:0004375">
    <property type="term" value="F:glycine dehydrogenase (decarboxylating) activity"/>
    <property type="evidence" value="ECO:0007669"/>
    <property type="project" value="UniProtKB-EC"/>
</dbReference>
<evidence type="ECO:0000259" key="11">
    <source>
        <dbReference type="Pfam" id="PF21478"/>
    </source>
</evidence>
<dbReference type="PANTHER" id="PTHR11773">
    <property type="entry name" value="GLYCINE DEHYDROGENASE, DECARBOXYLATING"/>
    <property type="match status" value="1"/>
</dbReference>
<dbReference type="Pfam" id="PF02347">
    <property type="entry name" value="GDC-P"/>
    <property type="match status" value="2"/>
</dbReference>
<keyword evidence="6 8" id="KW-0560">Oxidoreductase</keyword>
<dbReference type="GO" id="GO:0005829">
    <property type="term" value="C:cytosol"/>
    <property type="evidence" value="ECO:0007669"/>
    <property type="project" value="TreeGrafter"/>
</dbReference>
<dbReference type="GO" id="GO:0030170">
    <property type="term" value="F:pyridoxal phosphate binding"/>
    <property type="evidence" value="ECO:0007669"/>
    <property type="project" value="TreeGrafter"/>
</dbReference>
<gene>
    <name evidence="8 12" type="primary">gcvP</name>
    <name evidence="12" type="ORF">E4191_00750</name>
</gene>
<evidence type="ECO:0000256" key="3">
    <source>
        <dbReference type="ARBA" id="ARBA00010756"/>
    </source>
</evidence>
<dbReference type="SUPFAM" id="SSF53383">
    <property type="entry name" value="PLP-dependent transferases"/>
    <property type="match status" value="2"/>
</dbReference>
<name>A0A4P7HJN4_9RHOB</name>
<dbReference type="PANTHER" id="PTHR11773:SF1">
    <property type="entry name" value="GLYCINE DEHYDROGENASE (DECARBOXYLATING), MITOCHONDRIAL"/>
    <property type="match status" value="1"/>
</dbReference>
<dbReference type="InterPro" id="IPR049315">
    <property type="entry name" value="GDC-P_N"/>
</dbReference>
<evidence type="ECO:0000256" key="8">
    <source>
        <dbReference type="HAMAP-Rule" id="MF_00711"/>
    </source>
</evidence>
<dbReference type="HAMAP" id="MF_00711">
    <property type="entry name" value="GcvP"/>
    <property type="match status" value="1"/>
</dbReference>
<dbReference type="AlphaFoldDB" id="A0A4P7HJN4"/>
<evidence type="ECO:0000313" key="13">
    <source>
        <dbReference type="Proteomes" id="UP000296374"/>
    </source>
</evidence>
<feature type="domain" description="Glycine cleavage system P-protein N-terminal" evidence="10">
    <location>
        <begin position="452"/>
        <end position="726"/>
    </location>
</feature>
<dbReference type="EMBL" id="CP038439">
    <property type="protein sequence ID" value="QBX33407.1"/>
    <property type="molecule type" value="Genomic_DNA"/>
</dbReference>
<dbReference type="InterPro" id="IPR015421">
    <property type="entry name" value="PyrdxlP-dep_Trfase_major"/>
</dbReference>
<dbReference type="KEGG" id="plia:E4191_00750"/>
<accession>A0A4P7HJN4</accession>
<dbReference type="FunFam" id="3.40.640.10:FF:000007">
    <property type="entry name" value="glycine dehydrogenase (Decarboxylating), mitochondrial"/>
    <property type="match status" value="1"/>
</dbReference>
<dbReference type="InterPro" id="IPR015424">
    <property type="entry name" value="PyrdxlP-dep_Trfase"/>
</dbReference>
<dbReference type="Proteomes" id="UP000296374">
    <property type="component" value="Chromosome"/>
</dbReference>
<dbReference type="FunFam" id="3.40.640.10:FF:000005">
    <property type="entry name" value="Glycine dehydrogenase (decarboxylating), mitochondrial"/>
    <property type="match status" value="1"/>
</dbReference>
<evidence type="ECO:0000256" key="1">
    <source>
        <dbReference type="ARBA" id="ARBA00001933"/>
    </source>
</evidence>
<keyword evidence="5 8" id="KW-0663">Pyridoxal phosphate</keyword>
<dbReference type="GO" id="GO:0005960">
    <property type="term" value="C:glycine cleavage complex"/>
    <property type="evidence" value="ECO:0007669"/>
    <property type="project" value="TreeGrafter"/>
</dbReference>
<dbReference type="Gene3D" id="3.40.640.10">
    <property type="entry name" value="Type I PLP-dependent aspartate aminotransferase-like (Major domain)"/>
    <property type="match status" value="2"/>
</dbReference>
<evidence type="ECO:0000256" key="2">
    <source>
        <dbReference type="ARBA" id="ARBA00003788"/>
    </source>
</evidence>
<evidence type="ECO:0000256" key="9">
    <source>
        <dbReference type="PIRSR" id="PIRSR603437-50"/>
    </source>
</evidence>
<comment type="function">
    <text evidence="2 8">The glycine cleavage system catalyzes the degradation of glycine. The P protein binds the alpha-amino group of glycine through its pyridoxal phosphate cofactor; CO(2) is released and the remaining methylamine moiety is then transferred to the lipoamide cofactor of the H protein.</text>
</comment>
<evidence type="ECO:0000256" key="6">
    <source>
        <dbReference type="ARBA" id="ARBA00023002"/>
    </source>
</evidence>
<dbReference type="Pfam" id="PF21478">
    <property type="entry name" value="GcvP2_C"/>
    <property type="match status" value="1"/>
</dbReference>
<evidence type="ECO:0000313" key="12">
    <source>
        <dbReference type="EMBL" id="QBX33407.1"/>
    </source>
</evidence>
<dbReference type="NCBIfam" id="TIGR00461">
    <property type="entry name" value="gcvP"/>
    <property type="match status" value="1"/>
</dbReference>
<feature type="modified residue" description="N6-(pyridoxal phosphate)lysine" evidence="8 9">
    <location>
        <position position="698"/>
    </location>
</feature>
<evidence type="ECO:0000259" key="10">
    <source>
        <dbReference type="Pfam" id="PF02347"/>
    </source>
</evidence>
<protein>
    <recommendedName>
        <fullName evidence="8">Glycine dehydrogenase (decarboxylating)</fullName>
        <ecNumber evidence="8">1.4.4.2</ecNumber>
    </recommendedName>
    <alternativeName>
        <fullName evidence="8">Glycine cleavage system P-protein</fullName>
    </alternativeName>
    <alternativeName>
        <fullName evidence="8">Glycine decarboxylase</fullName>
    </alternativeName>
    <alternativeName>
        <fullName evidence="8">Glycine dehydrogenase (aminomethyl-transferring)</fullName>
    </alternativeName>
</protein>
<sequence>MSRWIPTDYDPDDFANRRHIGPSPVEMAEMLAAVGADSLDQLIGQTVPAAIRQADRLDWPALSEAGLLARMKEVAAKNRVMTSLIGQGYYGTVTPPAIQRNILENPAWYTAYTPYQPEIAQGRLEALLNFQTMVADLTGLPVANASLLDEATAAAEAMAMARRQSKSKADAFFVAHDLHPQTISVIATRAAPLGIRIVTGSVDDLVAGDVFGAIFQYPGTYGHVRDLTPEIEALHGAGALAVVATDLLALCVLREPGAMGADIAVGSAQRFGVPMGYGGPHAGFMSCRDALKRAMPGRIVGVSVDGSGNPALRLALQTREQHIRREKATSNVCTAQALLAVMAGFYAVFHGPVGLRAIAQRVHLHAVTIAEALRAAGAEVAPEAFFDTITVKVGVGQQGIMAAARHRGINLRRVGRDRVGISVDETTDAGVITRLLDAFGISEPAGQAMAPAIPEDLLRESDYLTHPVFHMNRAESEMMRYMRRLSDRDLALDRAMIPLGSCTMKLNAAAEMMPITWPEFGALHPFAPHDQAAGYHEAIADLTQKLCVITGYEAFSMQPNSGAQGEYAGLLTIQAYHRAQGDDQRDICLIPVSAHGTNPASAQMCGMQVVVVKSAPNGDIDLEDFADKAAKAGDRLAAVMITYPSTHGVFEDTVRQVCDITHQHGGQVYIDGANMNALVGLVKPGEIGGDVSHLNLHKTFAIPHGGGGPGMGPIGVKAHLAPYLPGDPRDADSGAVSAAPYGSASILLISWAYCLMMGGEGLTQATRVAILNANYIAARLAGAYPILFMGNRGRVAHECIIDTRPFAEHGVTVDDIAKRLIDNGFHAPTMSWPVSGTLMVEPTESETKAEIDRFVTALLAIRAEITEVAEGRIEADQSPLRHAPHTVEDLVRDWDRPYSREQGCFPPGAFRVDKYWPPVGRVDNAHGDRNLICTCPPLEVYAQAAE</sequence>
<comment type="cofactor">
    <cofactor evidence="1 8 9">
        <name>pyridoxal 5'-phosphate</name>
        <dbReference type="ChEBI" id="CHEBI:597326"/>
    </cofactor>
</comment>
<dbReference type="EC" id="1.4.4.2" evidence="8"/>
<dbReference type="CDD" id="cd00613">
    <property type="entry name" value="GDC-P"/>
    <property type="match status" value="2"/>
</dbReference>
<evidence type="ECO:0000256" key="7">
    <source>
        <dbReference type="ARBA" id="ARBA00049026"/>
    </source>
</evidence>
<dbReference type="InterPro" id="IPR015422">
    <property type="entry name" value="PyrdxlP-dep_Trfase_small"/>
</dbReference>
<dbReference type="GO" id="GO:0019464">
    <property type="term" value="P:glycine decarboxylation via glycine cleavage system"/>
    <property type="evidence" value="ECO:0007669"/>
    <property type="project" value="UniProtKB-UniRule"/>
</dbReference>
<feature type="domain" description="Glycine cleavage system P-protein N-terminal" evidence="10">
    <location>
        <begin position="17"/>
        <end position="439"/>
    </location>
</feature>
<dbReference type="GO" id="GO:0016594">
    <property type="term" value="F:glycine binding"/>
    <property type="evidence" value="ECO:0007669"/>
    <property type="project" value="TreeGrafter"/>
</dbReference>
<comment type="similarity">
    <text evidence="3 8">Belongs to the GcvP family.</text>
</comment>
<organism evidence="12 13">
    <name type="scientific">Paracoccus liaowanqingii</name>
    <dbReference type="NCBI Taxonomy" id="2560053"/>
    <lineage>
        <taxon>Bacteria</taxon>
        <taxon>Pseudomonadati</taxon>
        <taxon>Pseudomonadota</taxon>
        <taxon>Alphaproteobacteria</taxon>
        <taxon>Rhodobacterales</taxon>
        <taxon>Paracoccaceae</taxon>
        <taxon>Paracoccus</taxon>
    </lineage>
</organism>
<dbReference type="InterPro" id="IPR020581">
    <property type="entry name" value="GDC_P"/>
</dbReference>
<proteinExistence type="inferred from homology"/>
<reference evidence="13" key="1">
    <citation type="submission" date="2019-03" db="EMBL/GenBank/DDBJ databases">
        <authorList>
            <person name="Li J."/>
        </authorList>
    </citation>
    <scope>NUCLEOTIDE SEQUENCE [LARGE SCALE GENOMIC DNA]</scope>
    <source>
        <strain evidence="13">2251</strain>
    </source>
</reference>